<keyword evidence="1" id="KW-0067">ATP-binding</keyword>
<dbReference type="Gene3D" id="3.30.1490.20">
    <property type="entry name" value="ATP-grasp fold, A domain"/>
    <property type="match status" value="1"/>
</dbReference>
<evidence type="ECO:0000313" key="4">
    <source>
        <dbReference type="Proteomes" id="UP000275951"/>
    </source>
</evidence>
<evidence type="ECO:0000256" key="1">
    <source>
        <dbReference type="PROSITE-ProRule" id="PRU00409"/>
    </source>
</evidence>
<dbReference type="Gene3D" id="3.30.470.20">
    <property type="entry name" value="ATP-grasp fold, B domain"/>
    <property type="match status" value="1"/>
</dbReference>
<gene>
    <name evidence="3" type="ORF">EBQ10_07100</name>
</gene>
<evidence type="ECO:0000259" key="2">
    <source>
        <dbReference type="PROSITE" id="PS50975"/>
    </source>
</evidence>
<keyword evidence="1" id="KW-0547">Nucleotide-binding</keyword>
<feature type="domain" description="ATP-grasp" evidence="2">
    <location>
        <begin position="125"/>
        <end position="325"/>
    </location>
</feature>
<dbReference type="PROSITE" id="PS50975">
    <property type="entry name" value="ATP_GRASP"/>
    <property type="match status" value="1"/>
</dbReference>
<protein>
    <submittedName>
        <fullName evidence="3">ATP-grasp domain-containing protein</fullName>
    </submittedName>
</protein>
<dbReference type="PANTHER" id="PTHR23132:SF23">
    <property type="entry name" value="D-ALANINE--D-ALANINE LIGASE B"/>
    <property type="match status" value="1"/>
</dbReference>
<dbReference type="InterPro" id="IPR003806">
    <property type="entry name" value="ATP-grasp_PylC-type"/>
</dbReference>
<name>A0A3Q9GI23_9ACTO</name>
<dbReference type="Pfam" id="PF02655">
    <property type="entry name" value="ATP-grasp_3"/>
    <property type="match status" value="1"/>
</dbReference>
<evidence type="ECO:0000313" key="3">
    <source>
        <dbReference type="EMBL" id="AZR07081.1"/>
    </source>
</evidence>
<dbReference type="InterPro" id="IPR011761">
    <property type="entry name" value="ATP-grasp"/>
</dbReference>
<proteinExistence type="predicted"/>
<dbReference type="EMBL" id="CP033905">
    <property type="protein sequence ID" value="AZR07081.1"/>
    <property type="molecule type" value="Genomic_DNA"/>
</dbReference>
<sequence length="412" mass="45833">MLTKRILPVVVGYDVGAYSFARIFHEETGEKALVLTDAHRGFINNSRILDVRLHPRGTFDDDAAFIAALRGVEREFPDRQLVLLVNSDEHVEFVARNTTDLAKSWFLPYSSSESVMLANSKSSMADVLDSLGLNAPANVVIDLQNAAHVDELDALRYPVVVKPESGADLASNWNAGLRKVSMWTSATQARAACQELIDAGVAVKIIVQEFIPGDDTTQWLINGYVNGQGVVTACGSGHLVLGLHQPEYIGNAAIVLTEHHRDLIDSAQKIVAKANMRGFFSFDVKIDPRDGRAYWLDLNPRIGRGHYYLNAAGVNLARAMIADMHDQDIPFQTNQREALFCIVPSCLAGANYVQNADLRARVRAARRKHGVVNPLIYPSDRNIKRTVFRLLNGFNQYRRMRRYYPSARADSL</sequence>
<dbReference type="Proteomes" id="UP000275951">
    <property type="component" value="Chromosome"/>
</dbReference>
<dbReference type="GO" id="GO:0046872">
    <property type="term" value="F:metal ion binding"/>
    <property type="evidence" value="ECO:0007669"/>
    <property type="project" value="InterPro"/>
</dbReference>
<dbReference type="InterPro" id="IPR013815">
    <property type="entry name" value="ATP_grasp_subdomain_1"/>
</dbReference>
<dbReference type="PANTHER" id="PTHR23132">
    <property type="entry name" value="D-ALANINE--D-ALANINE LIGASE"/>
    <property type="match status" value="1"/>
</dbReference>
<accession>A0A3Q9GI23</accession>
<dbReference type="RefSeq" id="WP_108726397.1">
    <property type="nucleotide sequence ID" value="NZ_CP029001.1"/>
</dbReference>
<reference evidence="3 4" key="1">
    <citation type="submission" date="2018-11" db="EMBL/GenBank/DDBJ databases">
        <title>Multidrug-resistant genes are associated with an 42-kb island TGI1 carrying a complex class 1 integron in a Trueperella pyogenes.</title>
        <authorList>
            <person name="Dong W."/>
        </authorList>
    </citation>
    <scope>NUCLEOTIDE SEQUENCE [LARGE SCALE GENOMIC DNA]</scope>
    <source>
        <strain evidence="3 4">TP4</strain>
    </source>
</reference>
<dbReference type="SUPFAM" id="SSF56059">
    <property type="entry name" value="Glutathione synthetase ATP-binding domain-like"/>
    <property type="match status" value="1"/>
</dbReference>
<dbReference type="GO" id="GO:0008716">
    <property type="term" value="F:D-alanine-D-alanine ligase activity"/>
    <property type="evidence" value="ECO:0007669"/>
    <property type="project" value="TreeGrafter"/>
</dbReference>
<dbReference type="GO" id="GO:0005524">
    <property type="term" value="F:ATP binding"/>
    <property type="evidence" value="ECO:0007669"/>
    <property type="project" value="UniProtKB-UniRule"/>
</dbReference>
<organism evidence="3 4">
    <name type="scientific">Trueperella pyogenes</name>
    <dbReference type="NCBI Taxonomy" id="1661"/>
    <lineage>
        <taxon>Bacteria</taxon>
        <taxon>Bacillati</taxon>
        <taxon>Actinomycetota</taxon>
        <taxon>Actinomycetes</taxon>
        <taxon>Actinomycetales</taxon>
        <taxon>Actinomycetaceae</taxon>
        <taxon>Trueperella</taxon>
    </lineage>
</organism>
<dbReference type="AlphaFoldDB" id="A0A3Q9GI23"/>